<dbReference type="EMBL" id="GBRH01247511">
    <property type="protein sequence ID" value="JAD50384.1"/>
    <property type="molecule type" value="Transcribed_RNA"/>
</dbReference>
<proteinExistence type="predicted"/>
<reference evidence="1" key="2">
    <citation type="journal article" date="2015" name="Data Brief">
        <title>Shoot transcriptome of the giant reed, Arundo donax.</title>
        <authorList>
            <person name="Barrero R.A."/>
            <person name="Guerrero F.D."/>
            <person name="Moolhuijzen P."/>
            <person name="Goolsby J.A."/>
            <person name="Tidwell J."/>
            <person name="Bellgard S.E."/>
            <person name="Bellgard M.I."/>
        </authorList>
    </citation>
    <scope>NUCLEOTIDE SEQUENCE</scope>
    <source>
        <tissue evidence="1">Shoot tissue taken approximately 20 cm above the soil surface</tissue>
    </source>
</reference>
<name>A0A0A9AFC3_ARUDO</name>
<accession>A0A0A9AFC3</accession>
<organism evidence="1">
    <name type="scientific">Arundo donax</name>
    <name type="common">Giant reed</name>
    <name type="synonym">Donax arundinaceus</name>
    <dbReference type="NCBI Taxonomy" id="35708"/>
    <lineage>
        <taxon>Eukaryota</taxon>
        <taxon>Viridiplantae</taxon>
        <taxon>Streptophyta</taxon>
        <taxon>Embryophyta</taxon>
        <taxon>Tracheophyta</taxon>
        <taxon>Spermatophyta</taxon>
        <taxon>Magnoliopsida</taxon>
        <taxon>Liliopsida</taxon>
        <taxon>Poales</taxon>
        <taxon>Poaceae</taxon>
        <taxon>PACMAD clade</taxon>
        <taxon>Arundinoideae</taxon>
        <taxon>Arundineae</taxon>
        <taxon>Arundo</taxon>
    </lineage>
</organism>
<protein>
    <submittedName>
        <fullName evidence="1">Uncharacterized protein</fullName>
    </submittedName>
</protein>
<dbReference type="AlphaFoldDB" id="A0A0A9AFC3"/>
<reference evidence="1" key="1">
    <citation type="submission" date="2014-09" db="EMBL/GenBank/DDBJ databases">
        <authorList>
            <person name="Magalhaes I.L.F."/>
            <person name="Oliveira U."/>
            <person name="Santos F.R."/>
            <person name="Vidigal T.H.D.A."/>
            <person name="Brescovit A.D."/>
            <person name="Santos A.J."/>
        </authorList>
    </citation>
    <scope>NUCLEOTIDE SEQUENCE</scope>
    <source>
        <tissue evidence="1">Shoot tissue taken approximately 20 cm above the soil surface</tissue>
    </source>
</reference>
<evidence type="ECO:0000313" key="1">
    <source>
        <dbReference type="EMBL" id="JAD50384.1"/>
    </source>
</evidence>
<sequence>MTVNKAVPVPKIQIFDEPKSTTYYLRT</sequence>